<name>A0A7Z7HR65_9PROT</name>
<dbReference type="InterPro" id="IPR006680">
    <property type="entry name" value="Amidohydro-rel"/>
</dbReference>
<dbReference type="Pfam" id="PF04909">
    <property type="entry name" value="Amidohydro_2"/>
    <property type="match status" value="1"/>
</dbReference>
<dbReference type="PANTHER" id="PTHR42889:SF1">
    <property type="entry name" value="BLR3681 PROTEIN"/>
    <property type="match status" value="1"/>
</dbReference>
<dbReference type="Proteomes" id="UP000242886">
    <property type="component" value="Chromosome SDENCHOL"/>
</dbReference>
<gene>
    <name evidence="2" type="ORF">SDENCHOL_10585</name>
</gene>
<accession>A0A7Z7HR65</accession>
<organism evidence="2 3">
    <name type="scientific">Sterolibacterium denitrificans</name>
    <dbReference type="NCBI Taxonomy" id="157592"/>
    <lineage>
        <taxon>Bacteria</taxon>
        <taxon>Pseudomonadati</taxon>
        <taxon>Pseudomonadota</taxon>
        <taxon>Betaproteobacteria</taxon>
        <taxon>Nitrosomonadales</taxon>
        <taxon>Sterolibacteriaceae</taxon>
        <taxon>Sterolibacterium</taxon>
    </lineage>
</organism>
<proteinExistence type="predicted"/>
<dbReference type="AlphaFoldDB" id="A0A7Z7HR65"/>
<protein>
    <submittedName>
        <fullName evidence="2">Amidohydrolase 2</fullName>
    </submittedName>
</protein>
<dbReference type="CDD" id="cd01292">
    <property type="entry name" value="metallo-dependent_hydrolases"/>
    <property type="match status" value="1"/>
</dbReference>
<evidence type="ECO:0000313" key="3">
    <source>
        <dbReference type="Proteomes" id="UP000242886"/>
    </source>
</evidence>
<dbReference type="EMBL" id="LT837803">
    <property type="protein sequence ID" value="SMB22433.1"/>
    <property type="molecule type" value="Genomic_DNA"/>
</dbReference>
<dbReference type="RefSeq" id="WP_154715975.1">
    <property type="nucleotide sequence ID" value="NZ_LT837803.1"/>
</dbReference>
<dbReference type="PANTHER" id="PTHR42889">
    <property type="entry name" value="BLR3681 PROTEIN"/>
    <property type="match status" value="1"/>
</dbReference>
<dbReference type="SUPFAM" id="SSF51556">
    <property type="entry name" value="Metallo-dependent hydrolases"/>
    <property type="match status" value="1"/>
</dbReference>
<keyword evidence="3" id="KW-1185">Reference proteome</keyword>
<reference evidence="2" key="1">
    <citation type="submission" date="2017-03" db="EMBL/GenBank/DDBJ databases">
        <authorList>
            <consortium name="AG Boll"/>
        </authorList>
    </citation>
    <scope>NUCLEOTIDE SEQUENCE [LARGE SCALE GENOMIC DNA]</scope>
    <source>
        <strain evidence="2">Chol</strain>
    </source>
</reference>
<evidence type="ECO:0000313" key="2">
    <source>
        <dbReference type="EMBL" id="SMB22433.1"/>
    </source>
</evidence>
<sequence>MAKTAKDYFIAMTEFHFMNLQTMSEIDYYPNVQRWWGSVDGVMRAWSGRDLTGEWPQPLASALIEHMDKTNVDVAFCLREPMMDVTGGVVSLSTNGFMLQQIAPYPERMYLEANVGPVIKRGTKEANWELEYLFKEKGAKLCKLYTPEDDGPLNDKRLWPFYEKAQELGITLTVHTGFSYVVPQPSSHCQVGQLDDVLLDFPDLKIIAYHAGWPQSEELIGLCGKHRNLYMSLSGIIGWYQRAPYRGYHAIGTALQWMPADKIVLGFDLPFDDLGRVVDYIVNLDMPEELQEKWGYAQVTEEDKAKILGLNLAKLTGIEPVKRKQGGYKIPAPAAGHGHGH</sequence>
<dbReference type="Gene3D" id="3.20.20.140">
    <property type="entry name" value="Metal-dependent hydrolases"/>
    <property type="match status" value="1"/>
</dbReference>
<evidence type="ECO:0000259" key="1">
    <source>
        <dbReference type="Pfam" id="PF04909"/>
    </source>
</evidence>
<dbReference type="InterPro" id="IPR032466">
    <property type="entry name" value="Metal_Hydrolase"/>
</dbReference>
<dbReference type="GO" id="GO:0016787">
    <property type="term" value="F:hydrolase activity"/>
    <property type="evidence" value="ECO:0007669"/>
    <property type="project" value="UniProtKB-KW"/>
</dbReference>
<feature type="domain" description="Amidohydrolase-related" evidence="1">
    <location>
        <begin position="125"/>
        <end position="315"/>
    </location>
</feature>